<dbReference type="RefSeq" id="WP_199870513.1">
    <property type="nucleotide sequence ID" value="NZ_JAAGPU010000028.1"/>
</dbReference>
<reference evidence="12 13" key="1">
    <citation type="submission" date="2020-02" db="EMBL/GenBank/DDBJ databases">
        <title>Genome assembly of a novel Clostridium senegalense strain.</title>
        <authorList>
            <person name="Gupta T.B."/>
            <person name="Jauregui R."/>
            <person name="Maclean P."/>
            <person name="Nawarathana A."/>
            <person name="Brightwell G."/>
        </authorList>
    </citation>
    <scope>NUCLEOTIDE SEQUENCE [LARGE SCALE GENOMIC DNA]</scope>
    <source>
        <strain evidence="12 13">AGRFS4</strain>
    </source>
</reference>
<dbReference type="PROSITE" id="PS51755">
    <property type="entry name" value="OMPR_PHOB"/>
    <property type="match status" value="1"/>
</dbReference>
<dbReference type="Pfam" id="PF00072">
    <property type="entry name" value="Response_reg"/>
    <property type="match status" value="1"/>
</dbReference>
<dbReference type="SUPFAM" id="SSF52172">
    <property type="entry name" value="CheY-like"/>
    <property type="match status" value="1"/>
</dbReference>
<evidence type="ECO:0000256" key="8">
    <source>
        <dbReference type="PROSITE-ProRule" id="PRU00169"/>
    </source>
</evidence>
<name>A0A6M0H8F3_9CLOT</name>
<dbReference type="AlphaFoldDB" id="A0A6M0H8F3"/>
<evidence type="ECO:0000313" key="12">
    <source>
        <dbReference type="EMBL" id="NEU05872.1"/>
    </source>
</evidence>
<feature type="modified residue" description="4-aspartylphosphate" evidence="8">
    <location>
        <position position="50"/>
    </location>
</feature>
<keyword evidence="3" id="KW-0902">Two-component regulatory system</keyword>
<dbReference type="Gene3D" id="3.40.50.2300">
    <property type="match status" value="1"/>
</dbReference>
<keyword evidence="2 8" id="KW-0597">Phosphoprotein</keyword>
<keyword evidence="5 9" id="KW-0238">DNA-binding</keyword>
<keyword evidence="4" id="KW-0805">Transcription regulation</keyword>
<evidence type="ECO:0000256" key="3">
    <source>
        <dbReference type="ARBA" id="ARBA00023012"/>
    </source>
</evidence>
<dbReference type="GO" id="GO:0000976">
    <property type="term" value="F:transcription cis-regulatory region binding"/>
    <property type="evidence" value="ECO:0007669"/>
    <property type="project" value="TreeGrafter"/>
</dbReference>
<evidence type="ECO:0000256" key="2">
    <source>
        <dbReference type="ARBA" id="ARBA00022553"/>
    </source>
</evidence>
<evidence type="ECO:0000256" key="1">
    <source>
        <dbReference type="ARBA" id="ARBA00018672"/>
    </source>
</evidence>
<dbReference type="InterPro" id="IPR039420">
    <property type="entry name" value="WalR-like"/>
</dbReference>
<dbReference type="SUPFAM" id="SSF46894">
    <property type="entry name" value="C-terminal effector domain of the bipartite response regulators"/>
    <property type="match status" value="1"/>
</dbReference>
<feature type="domain" description="OmpR/PhoB-type" evidence="11">
    <location>
        <begin position="125"/>
        <end position="224"/>
    </location>
</feature>
<keyword evidence="6" id="KW-0804">Transcription</keyword>
<dbReference type="CDD" id="cd00383">
    <property type="entry name" value="trans_reg_C"/>
    <property type="match status" value="1"/>
</dbReference>
<feature type="DNA-binding region" description="OmpR/PhoB-type" evidence="9">
    <location>
        <begin position="125"/>
        <end position="224"/>
    </location>
</feature>
<dbReference type="Gene3D" id="6.10.250.690">
    <property type="match status" value="1"/>
</dbReference>
<dbReference type="InterPro" id="IPR036388">
    <property type="entry name" value="WH-like_DNA-bd_sf"/>
</dbReference>
<comment type="function">
    <text evidence="7">May play the central regulatory role in sporulation. It may be an element of the effector pathway responsible for the activation of sporulation genes in response to nutritional stress. Spo0A may act in concert with spo0H (a sigma factor) to control the expression of some genes that are critical to the sporulation process.</text>
</comment>
<evidence type="ECO:0000259" key="10">
    <source>
        <dbReference type="PROSITE" id="PS50110"/>
    </source>
</evidence>
<evidence type="ECO:0000256" key="9">
    <source>
        <dbReference type="PROSITE-ProRule" id="PRU01091"/>
    </source>
</evidence>
<evidence type="ECO:0000256" key="4">
    <source>
        <dbReference type="ARBA" id="ARBA00023015"/>
    </source>
</evidence>
<evidence type="ECO:0000259" key="11">
    <source>
        <dbReference type="PROSITE" id="PS51755"/>
    </source>
</evidence>
<dbReference type="EMBL" id="JAAGPU010000028">
    <property type="protein sequence ID" value="NEU05872.1"/>
    <property type="molecule type" value="Genomic_DNA"/>
</dbReference>
<dbReference type="CDD" id="cd17574">
    <property type="entry name" value="REC_OmpR"/>
    <property type="match status" value="1"/>
</dbReference>
<comment type="caution">
    <text evidence="12">The sequence shown here is derived from an EMBL/GenBank/DDBJ whole genome shotgun (WGS) entry which is preliminary data.</text>
</comment>
<dbReference type="Gene3D" id="1.10.10.10">
    <property type="entry name" value="Winged helix-like DNA-binding domain superfamily/Winged helix DNA-binding domain"/>
    <property type="match status" value="1"/>
</dbReference>
<gene>
    <name evidence="12" type="ORF">G3M99_13630</name>
</gene>
<proteinExistence type="predicted"/>
<dbReference type="InterPro" id="IPR001867">
    <property type="entry name" value="OmpR/PhoB-type_DNA-bd"/>
</dbReference>
<dbReference type="SMART" id="SM00862">
    <property type="entry name" value="Trans_reg_C"/>
    <property type="match status" value="1"/>
</dbReference>
<feature type="domain" description="Response regulatory" evidence="10">
    <location>
        <begin position="3"/>
        <end position="114"/>
    </location>
</feature>
<dbReference type="InterPro" id="IPR001789">
    <property type="entry name" value="Sig_transdc_resp-reg_receiver"/>
</dbReference>
<dbReference type="GO" id="GO:0000156">
    <property type="term" value="F:phosphorelay response regulator activity"/>
    <property type="evidence" value="ECO:0007669"/>
    <property type="project" value="TreeGrafter"/>
</dbReference>
<dbReference type="InterPro" id="IPR011006">
    <property type="entry name" value="CheY-like_superfamily"/>
</dbReference>
<dbReference type="PROSITE" id="PS50110">
    <property type="entry name" value="RESPONSE_REGULATORY"/>
    <property type="match status" value="1"/>
</dbReference>
<sequence>MNRVLIVDDDFEMLDMISEYLSIKGLDVKKAHCYEEAIKYIGYVDIILLDVMMPNINGFTICENIRDKVDCPIIFISARNFEEDIIKGLGVGGDDYIEKPFRIGELYARILSHLRRERRIVNKEKNILESGNIILDMRAKEVRCLGEVLMLSRKEFDIIELLMINKGCVFSKEQIFEKVWEYDSESNLSTVVEHIKNIRGKLKEVDSKTSYIKTVWSVGYKWDVENV</sequence>
<dbReference type="GO" id="GO:0006355">
    <property type="term" value="P:regulation of DNA-templated transcription"/>
    <property type="evidence" value="ECO:0007669"/>
    <property type="project" value="InterPro"/>
</dbReference>
<dbReference type="Proteomes" id="UP000481872">
    <property type="component" value="Unassembled WGS sequence"/>
</dbReference>
<dbReference type="Pfam" id="PF00486">
    <property type="entry name" value="Trans_reg_C"/>
    <property type="match status" value="1"/>
</dbReference>
<evidence type="ECO:0000256" key="7">
    <source>
        <dbReference type="ARBA" id="ARBA00024867"/>
    </source>
</evidence>
<dbReference type="GO" id="GO:0005829">
    <property type="term" value="C:cytosol"/>
    <property type="evidence" value="ECO:0007669"/>
    <property type="project" value="TreeGrafter"/>
</dbReference>
<accession>A0A6M0H8F3</accession>
<evidence type="ECO:0000313" key="13">
    <source>
        <dbReference type="Proteomes" id="UP000481872"/>
    </source>
</evidence>
<dbReference type="GO" id="GO:0032993">
    <property type="term" value="C:protein-DNA complex"/>
    <property type="evidence" value="ECO:0007669"/>
    <property type="project" value="TreeGrafter"/>
</dbReference>
<organism evidence="12 13">
    <name type="scientific">Clostridium senegalense</name>
    <dbReference type="NCBI Taxonomy" id="1465809"/>
    <lineage>
        <taxon>Bacteria</taxon>
        <taxon>Bacillati</taxon>
        <taxon>Bacillota</taxon>
        <taxon>Clostridia</taxon>
        <taxon>Eubacteriales</taxon>
        <taxon>Clostridiaceae</taxon>
        <taxon>Clostridium</taxon>
    </lineage>
</organism>
<dbReference type="SMART" id="SM00448">
    <property type="entry name" value="REC"/>
    <property type="match status" value="1"/>
</dbReference>
<dbReference type="PANTHER" id="PTHR48111:SF2">
    <property type="entry name" value="RESPONSE REGULATOR SAER"/>
    <property type="match status" value="1"/>
</dbReference>
<dbReference type="FunFam" id="1.10.10.10:FF:000018">
    <property type="entry name" value="DNA-binding response regulator ResD"/>
    <property type="match status" value="1"/>
</dbReference>
<protein>
    <recommendedName>
        <fullName evidence="1">Stage 0 sporulation protein A homolog</fullName>
    </recommendedName>
</protein>
<keyword evidence="13" id="KW-1185">Reference proteome</keyword>
<dbReference type="InterPro" id="IPR016032">
    <property type="entry name" value="Sig_transdc_resp-reg_C-effctor"/>
</dbReference>
<evidence type="ECO:0000256" key="6">
    <source>
        <dbReference type="ARBA" id="ARBA00023163"/>
    </source>
</evidence>
<evidence type="ECO:0000256" key="5">
    <source>
        <dbReference type="ARBA" id="ARBA00023125"/>
    </source>
</evidence>
<dbReference type="PANTHER" id="PTHR48111">
    <property type="entry name" value="REGULATOR OF RPOS"/>
    <property type="match status" value="1"/>
</dbReference>